<comment type="similarity">
    <text evidence="4 14">Belongs to the galactose-1-phosphate uridylyltransferase type 1 family.</text>
</comment>
<dbReference type="EC" id="2.7.7.12" evidence="5 13"/>
<keyword evidence="10" id="KW-0862">Zinc</keyword>
<evidence type="ECO:0000256" key="12">
    <source>
        <dbReference type="ARBA" id="ARBA00023277"/>
    </source>
</evidence>
<dbReference type="InterPro" id="IPR005849">
    <property type="entry name" value="GalP_Utransf_N"/>
</dbReference>
<dbReference type="InterPro" id="IPR036265">
    <property type="entry name" value="HIT-like_sf"/>
</dbReference>
<reference evidence="19" key="1">
    <citation type="journal article" date="2019" name="Int. J. Syst. Evol. Microbiol.">
        <title>The Global Catalogue of Microorganisms (GCM) 10K type strain sequencing project: providing services to taxonomists for standard genome sequencing and annotation.</title>
        <authorList>
            <consortium name="The Broad Institute Genomics Platform"/>
            <consortium name="The Broad Institute Genome Sequencing Center for Infectious Disease"/>
            <person name="Wu L."/>
            <person name="Ma J."/>
        </authorList>
    </citation>
    <scope>NUCLEOTIDE SEQUENCE [LARGE SCALE GENOMIC DNA]</scope>
    <source>
        <strain evidence="19">JCM 18542</strain>
    </source>
</reference>
<dbReference type="Proteomes" id="UP001500839">
    <property type="component" value="Unassembled WGS sequence"/>
</dbReference>
<evidence type="ECO:0000256" key="13">
    <source>
        <dbReference type="NCBIfam" id="TIGR00209"/>
    </source>
</evidence>
<dbReference type="RefSeq" id="WP_200175970.1">
    <property type="nucleotide sequence ID" value="NZ_BAABKQ010000001.1"/>
</dbReference>
<keyword evidence="11 14" id="KW-0299">Galactose metabolism</keyword>
<comment type="caution">
    <text evidence="18">The sequence shown here is derived from an EMBL/GenBank/DDBJ whole genome shotgun (WGS) entry which is preliminary data.</text>
</comment>
<dbReference type="PROSITE" id="PS00117">
    <property type="entry name" value="GAL_P_UDP_TRANSF_I"/>
    <property type="match status" value="1"/>
</dbReference>
<evidence type="ECO:0000256" key="11">
    <source>
        <dbReference type="ARBA" id="ARBA00023144"/>
    </source>
</evidence>
<dbReference type="PANTHER" id="PTHR11943">
    <property type="entry name" value="GALACTOSE-1-PHOSPHATE URIDYLYLTRANSFERASE"/>
    <property type="match status" value="1"/>
</dbReference>
<evidence type="ECO:0000259" key="17">
    <source>
        <dbReference type="Pfam" id="PF02744"/>
    </source>
</evidence>
<dbReference type="PIRSF" id="PIRSF000808">
    <property type="entry name" value="GalT"/>
    <property type="match status" value="1"/>
</dbReference>
<name>A0ABP9CRI9_9ACTN</name>
<feature type="region of interest" description="Disordered" evidence="15">
    <location>
        <begin position="37"/>
        <end position="56"/>
    </location>
</feature>
<evidence type="ECO:0000256" key="15">
    <source>
        <dbReference type="SAM" id="MobiDB-lite"/>
    </source>
</evidence>
<evidence type="ECO:0000256" key="9">
    <source>
        <dbReference type="ARBA" id="ARBA00022723"/>
    </source>
</evidence>
<evidence type="ECO:0000256" key="8">
    <source>
        <dbReference type="ARBA" id="ARBA00022695"/>
    </source>
</evidence>
<dbReference type="Gene3D" id="3.30.428.10">
    <property type="entry name" value="HIT-like"/>
    <property type="match status" value="2"/>
</dbReference>
<dbReference type="InterPro" id="IPR001937">
    <property type="entry name" value="GalP_UDPtransf1"/>
</dbReference>
<evidence type="ECO:0000256" key="14">
    <source>
        <dbReference type="RuleBase" id="RU000506"/>
    </source>
</evidence>
<organism evidence="18 19">
    <name type="scientific">Tomitella cavernea</name>
    <dbReference type="NCBI Taxonomy" id="1387982"/>
    <lineage>
        <taxon>Bacteria</taxon>
        <taxon>Bacillati</taxon>
        <taxon>Actinomycetota</taxon>
        <taxon>Actinomycetes</taxon>
        <taxon>Mycobacteriales</taxon>
        <taxon>Tomitella</taxon>
    </lineage>
</organism>
<evidence type="ECO:0000256" key="2">
    <source>
        <dbReference type="ARBA" id="ARBA00001947"/>
    </source>
</evidence>
<evidence type="ECO:0000259" key="16">
    <source>
        <dbReference type="Pfam" id="PF01087"/>
    </source>
</evidence>
<keyword evidence="8 14" id="KW-0548">Nucleotidyltransferase</keyword>
<dbReference type="GO" id="GO:0016779">
    <property type="term" value="F:nucleotidyltransferase activity"/>
    <property type="evidence" value="ECO:0007669"/>
    <property type="project" value="UniProtKB-KW"/>
</dbReference>
<evidence type="ECO:0000256" key="5">
    <source>
        <dbReference type="ARBA" id="ARBA00012384"/>
    </source>
</evidence>
<proteinExistence type="inferred from homology"/>
<feature type="domain" description="Galactose-1-phosphate uridyl transferase N-terminal" evidence="16">
    <location>
        <begin position="116"/>
        <end position="189"/>
    </location>
</feature>
<sequence length="358" mass="39476">MGSVTDVPLVRKTSTTLSDGRALHYFDDTEPYLSGRATRALHDPRPPSPRAAPGGLRWDARTGDWVTIASARMDRTHLPGPGENPLAPSTALRSTEIPAHDYDVVVFENRFPALPRCEVICYSSDPAATVGSLPARRMRTVIEAWADRTAVLGAADGVEQVFCFENRGVETGVTLTHPHGQIYAYPFVPREAATVLRRAREHRTATGGNLLRERMLGELDAGTRVVASGRHWAAYVPHAARWPVEVEVAPLRDVPDLCALDDDERAELAFLYPELMARLDRYFSTADGAPIPLPYIAAWYQAPTAADDGDFRLHLRIMSMRRSPDKLKYLAGSESAMGAWINDAVPEEIAARLREAAR</sequence>
<evidence type="ECO:0000256" key="3">
    <source>
        <dbReference type="ARBA" id="ARBA00004947"/>
    </source>
</evidence>
<comment type="pathway">
    <text evidence="3 14">Carbohydrate metabolism; galactose metabolism.</text>
</comment>
<evidence type="ECO:0000256" key="6">
    <source>
        <dbReference type="ARBA" id="ARBA00016340"/>
    </source>
</evidence>
<dbReference type="EMBL" id="BAABKQ010000001">
    <property type="protein sequence ID" value="GAA4816181.1"/>
    <property type="molecule type" value="Genomic_DNA"/>
</dbReference>
<protein>
    <recommendedName>
        <fullName evidence="6 13">Galactose-1-phosphate uridylyltransferase</fullName>
        <ecNumber evidence="5 13">2.7.7.12</ecNumber>
    </recommendedName>
</protein>
<evidence type="ECO:0000313" key="18">
    <source>
        <dbReference type="EMBL" id="GAA4816181.1"/>
    </source>
</evidence>
<evidence type="ECO:0000256" key="4">
    <source>
        <dbReference type="ARBA" id="ARBA00010951"/>
    </source>
</evidence>
<dbReference type="PANTHER" id="PTHR11943:SF1">
    <property type="entry name" value="GALACTOSE-1-PHOSPHATE URIDYLYLTRANSFERASE"/>
    <property type="match status" value="1"/>
</dbReference>
<keyword evidence="12 14" id="KW-0119">Carbohydrate metabolism</keyword>
<comment type="cofactor">
    <cofactor evidence="2">
        <name>Zn(2+)</name>
        <dbReference type="ChEBI" id="CHEBI:29105"/>
    </cofactor>
</comment>
<keyword evidence="19" id="KW-1185">Reference proteome</keyword>
<comment type="catalytic activity">
    <reaction evidence="1 14">
        <text>alpha-D-galactose 1-phosphate + UDP-alpha-D-glucose = alpha-D-glucose 1-phosphate + UDP-alpha-D-galactose</text>
        <dbReference type="Rhea" id="RHEA:13989"/>
        <dbReference type="ChEBI" id="CHEBI:58336"/>
        <dbReference type="ChEBI" id="CHEBI:58601"/>
        <dbReference type="ChEBI" id="CHEBI:58885"/>
        <dbReference type="ChEBI" id="CHEBI:66914"/>
        <dbReference type="EC" id="2.7.7.12"/>
    </reaction>
</comment>
<accession>A0ABP9CRI9</accession>
<keyword evidence="7 14" id="KW-0808">Transferase</keyword>
<evidence type="ECO:0000313" key="19">
    <source>
        <dbReference type="Proteomes" id="UP001500839"/>
    </source>
</evidence>
<dbReference type="InterPro" id="IPR019779">
    <property type="entry name" value="GalP_UDPtransf1_His-AS"/>
</dbReference>
<feature type="domain" description="Galactose-1-phosphate uridyl transferase C-terminal" evidence="17">
    <location>
        <begin position="203"/>
        <end position="355"/>
    </location>
</feature>
<keyword evidence="9 14" id="KW-0479">Metal-binding</keyword>
<evidence type="ECO:0000256" key="10">
    <source>
        <dbReference type="ARBA" id="ARBA00022833"/>
    </source>
</evidence>
<dbReference type="InterPro" id="IPR005850">
    <property type="entry name" value="GalP_Utransf_C"/>
</dbReference>
<dbReference type="Pfam" id="PF01087">
    <property type="entry name" value="GalP_UDP_transf"/>
    <property type="match status" value="1"/>
</dbReference>
<evidence type="ECO:0000256" key="1">
    <source>
        <dbReference type="ARBA" id="ARBA00001107"/>
    </source>
</evidence>
<dbReference type="NCBIfam" id="TIGR00209">
    <property type="entry name" value="galT_1"/>
    <property type="match status" value="1"/>
</dbReference>
<dbReference type="Pfam" id="PF02744">
    <property type="entry name" value="GalP_UDP_tr_C"/>
    <property type="match status" value="1"/>
</dbReference>
<gene>
    <name evidence="18" type="primary">galT</name>
    <name evidence="18" type="ORF">GCM10023353_22830</name>
</gene>
<dbReference type="SUPFAM" id="SSF54197">
    <property type="entry name" value="HIT-like"/>
    <property type="match status" value="2"/>
</dbReference>
<evidence type="ECO:0000256" key="7">
    <source>
        <dbReference type="ARBA" id="ARBA00022679"/>
    </source>
</evidence>